<dbReference type="Gene3D" id="3.40.30.10">
    <property type="entry name" value="Glutaredoxin"/>
    <property type="match status" value="1"/>
</dbReference>
<dbReference type="PANTHER" id="PTHR35891:SF3">
    <property type="entry name" value="THIOL:DISULFIDE INTERCHANGE PROTEIN DSBL"/>
    <property type="match status" value="1"/>
</dbReference>
<dbReference type="GO" id="GO:0016491">
    <property type="term" value="F:oxidoreductase activity"/>
    <property type="evidence" value="ECO:0007669"/>
    <property type="project" value="InterPro"/>
</dbReference>
<feature type="domain" description="DSBA-like thioredoxin" evidence="1">
    <location>
        <begin position="79"/>
        <end position="183"/>
    </location>
</feature>
<dbReference type="AlphaFoldDB" id="A0A975FBT0"/>
<dbReference type="InterPro" id="IPR036249">
    <property type="entry name" value="Thioredoxin-like_sf"/>
</dbReference>
<organism evidence="2 3">
    <name type="scientific">Thiothrix unzii</name>
    <dbReference type="NCBI Taxonomy" id="111769"/>
    <lineage>
        <taxon>Bacteria</taxon>
        <taxon>Pseudomonadati</taxon>
        <taxon>Pseudomonadota</taxon>
        <taxon>Gammaproteobacteria</taxon>
        <taxon>Thiotrichales</taxon>
        <taxon>Thiotrichaceae</taxon>
        <taxon>Thiothrix</taxon>
    </lineage>
</organism>
<evidence type="ECO:0000313" key="3">
    <source>
        <dbReference type="Proteomes" id="UP000672009"/>
    </source>
</evidence>
<gene>
    <name evidence="2" type="ORF">J9260_06100</name>
</gene>
<dbReference type="Proteomes" id="UP000672009">
    <property type="component" value="Chromosome"/>
</dbReference>
<dbReference type="PANTHER" id="PTHR35891">
    <property type="entry name" value="THIOL:DISULFIDE INTERCHANGE PROTEIN DSBA"/>
    <property type="match status" value="1"/>
</dbReference>
<dbReference type="Pfam" id="PF01323">
    <property type="entry name" value="DSBA"/>
    <property type="match status" value="1"/>
</dbReference>
<evidence type="ECO:0000259" key="1">
    <source>
        <dbReference type="Pfam" id="PF01323"/>
    </source>
</evidence>
<dbReference type="RefSeq" id="WP_210220134.1">
    <property type="nucleotide sequence ID" value="NZ_CP072793.1"/>
</dbReference>
<name>A0A975FBT0_9GAMM</name>
<protein>
    <submittedName>
        <fullName evidence="2">DsbA family protein</fullName>
    </submittedName>
</protein>
<dbReference type="EMBL" id="CP072793">
    <property type="protein sequence ID" value="QTR54658.1"/>
    <property type="molecule type" value="Genomic_DNA"/>
</dbReference>
<dbReference type="SUPFAM" id="SSF52833">
    <property type="entry name" value="Thioredoxin-like"/>
    <property type="match status" value="1"/>
</dbReference>
<evidence type="ECO:0000313" key="2">
    <source>
        <dbReference type="EMBL" id="QTR54658.1"/>
    </source>
</evidence>
<dbReference type="InterPro" id="IPR050824">
    <property type="entry name" value="Thiol_disulfide_DsbA"/>
</dbReference>
<keyword evidence="3" id="KW-1185">Reference proteome</keyword>
<dbReference type="KEGG" id="tun:J9260_06100"/>
<sequence length="186" mass="20188">MMTRRNFLIGATTGFFLANLPRVGMANGTGTGGQRSFIEVFSFACPHCYKLSLQLGIWLPLHPQVKHYAVHIVSSPDDLKLAAAGYAAAVLGKGEAYRAAFFKAIYEGNQAPDERTMVTVAESLGFKAAAFVDTMKGSDTAELLARSETLTQQFAITATPTLIIDSQRVRQPDKDPLDILQEEFGA</sequence>
<accession>A0A975FBT0</accession>
<dbReference type="InterPro" id="IPR001853">
    <property type="entry name" value="DSBA-like_thioredoxin_dom"/>
</dbReference>
<proteinExistence type="predicted"/>
<reference evidence="2" key="1">
    <citation type="submission" date="2021-04" db="EMBL/GenBank/DDBJ databases">
        <title>Genomics, taxonomy and metabolism of representatives of sulfur bacteria of the genus Thiothrix: Thiothrix fructosivorans QT, Thiothrix unzii A1T and three new species, Thiothrix subterranea sp. nov., Thiothrix litoralis sp. nov. and 'Candidatus Thiothrix anitrata' sp. nov.</title>
        <authorList>
            <person name="Ravin N.V."/>
            <person name="Smolyakov D."/>
            <person name="Rudenko T.S."/>
            <person name="Mardanov A.V."/>
            <person name="Beletsky A.V."/>
            <person name="Markov N.D."/>
            <person name="Fomenkov A.I."/>
            <person name="Roberts R.J."/>
            <person name="Karnachuk O.V."/>
            <person name="Novikov A."/>
            <person name="Grabovich M.Y."/>
        </authorList>
    </citation>
    <scope>NUCLEOTIDE SEQUENCE</scope>
    <source>
        <strain evidence="2">A1</strain>
    </source>
</reference>